<proteinExistence type="predicted"/>
<organism evidence="2 3">
    <name type="scientific">Apiospora aurea</name>
    <dbReference type="NCBI Taxonomy" id="335848"/>
    <lineage>
        <taxon>Eukaryota</taxon>
        <taxon>Fungi</taxon>
        <taxon>Dikarya</taxon>
        <taxon>Ascomycota</taxon>
        <taxon>Pezizomycotina</taxon>
        <taxon>Sordariomycetes</taxon>
        <taxon>Xylariomycetidae</taxon>
        <taxon>Amphisphaeriales</taxon>
        <taxon>Apiosporaceae</taxon>
        <taxon>Apiospora</taxon>
    </lineage>
</organism>
<evidence type="ECO:0000256" key="1">
    <source>
        <dbReference type="SAM" id="MobiDB-lite"/>
    </source>
</evidence>
<feature type="compositionally biased region" description="Polar residues" evidence="1">
    <location>
        <begin position="47"/>
        <end position="56"/>
    </location>
</feature>
<comment type="caution">
    <text evidence="2">The sequence shown here is derived from an EMBL/GenBank/DDBJ whole genome shotgun (WGS) entry which is preliminary data.</text>
</comment>
<accession>A0ABR1QC67</accession>
<gene>
    <name evidence="2" type="ORF">PG986_007306</name>
</gene>
<keyword evidence="3" id="KW-1185">Reference proteome</keyword>
<protein>
    <submittedName>
        <fullName evidence="2">RING finger domain-containing protein</fullName>
    </submittedName>
</protein>
<evidence type="ECO:0000313" key="2">
    <source>
        <dbReference type="EMBL" id="KAK7951578.1"/>
    </source>
</evidence>
<dbReference type="RefSeq" id="XP_066699640.1">
    <property type="nucleotide sequence ID" value="XM_066843528.1"/>
</dbReference>
<sequence>MEPREPRDDDAPPPPYSETDIYSNASARSPVAPRSGSNIHADDVSIAASSSHSNVIYTPPETPRESHYNFSGGDDLAASTSAQAYFESRPVASPSTSLEVVHVLAYREHATPEHLPYPAWAASHQTTEQDWHTFVNYLIPDYALSVNAQVVDRKLHTEGHDRPTSETGREIEEAQVSRIKSSAEGASRALGFDETLSTVIEWNDGFFAPRGVAIRLDPPSSTPQESRRLEHFIRLCQCCQPSSPG</sequence>
<reference evidence="2 3" key="1">
    <citation type="submission" date="2023-01" db="EMBL/GenBank/DDBJ databases">
        <title>Analysis of 21 Apiospora genomes using comparative genomics revels a genus with tremendous synthesis potential of carbohydrate active enzymes and secondary metabolites.</title>
        <authorList>
            <person name="Sorensen T."/>
        </authorList>
    </citation>
    <scope>NUCLEOTIDE SEQUENCE [LARGE SCALE GENOMIC DNA]</scope>
    <source>
        <strain evidence="2 3">CBS 24483</strain>
    </source>
</reference>
<name>A0ABR1QC67_9PEZI</name>
<dbReference type="GeneID" id="92076590"/>
<evidence type="ECO:0000313" key="3">
    <source>
        <dbReference type="Proteomes" id="UP001391051"/>
    </source>
</evidence>
<dbReference type="EMBL" id="JAQQWE010000005">
    <property type="protein sequence ID" value="KAK7951578.1"/>
    <property type="molecule type" value="Genomic_DNA"/>
</dbReference>
<feature type="compositionally biased region" description="Basic and acidic residues" evidence="1">
    <location>
        <begin position="1"/>
        <end position="10"/>
    </location>
</feature>
<feature type="region of interest" description="Disordered" evidence="1">
    <location>
        <begin position="1"/>
        <end position="74"/>
    </location>
</feature>
<dbReference type="Proteomes" id="UP001391051">
    <property type="component" value="Unassembled WGS sequence"/>
</dbReference>